<dbReference type="SUPFAM" id="SSF53850">
    <property type="entry name" value="Periplasmic binding protein-like II"/>
    <property type="match status" value="1"/>
</dbReference>
<accession>A0A852X0X8</accession>
<dbReference type="PROSITE" id="PS51257">
    <property type="entry name" value="PROKAR_LIPOPROTEIN"/>
    <property type="match status" value="1"/>
</dbReference>
<comment type="caution">
    <text evidence="2">The sequence shown here is derived from an EMBL/GenBank/DDBJ whole genome shotgun (WGS) entry which is preliminary data.</text>
</comment>
<keyword evidence="3" id="KW-1185">Reference proteome</keyword>
<feature type="signal peptide" evidence="1">
    <location>
        <begin position="1"/>
        <end position="25"/>
    </location>
</feature>
<evidence type="ECO:0000256" key="1">
    <source>
        <dbReference type="SAM" id="SignalP"/>
    </source>
</evidence>
<protein>
    <recommendedName>
        <fullName evidence="4">Extracellular solute-binding protein, family 3</fullName>
    </recommendedName>
</protein>
<organism evidence="2 3">
    <name type="scientific">Janibacter alkaliphilus</name>
    <dbReference type="NCBI Taxonomy" id="1069963"/>
    <lineage>
        <taxon>Bacteria</taxon>
        <taxon>Bacillati</taxon>
        <taxon>Actinomycetota</taxon>
        <taxon>Actinomycetes</taxon>
        <taxon>Micrococcales</taxon>
        <taxon>Intrasporangiaceae</taxon>
        <taxon>Janibacter</taxon>
    </lineage>
</organism>
<evidence type="ECO:0008006" key="4">
    <source>
        <dbReference type="Google" id="ProtNLM"/>
    </source>
</evidence>
<dbReference type="AlphaFoldDB" id="A0A852X0X8"/>
<dbReference type="Gene3D" id="3.40.190.10">
    <property type="entry name" value="Periplasmic binding protein-like II"/>
    <property type="match status" value="1"/>
</dbReference>
<reference evidence="2 3" key="1">
    <citation type="submission" date="2020-07" db="EMBL/GenBank/DDBJ databases">
        <title>Sequencing the genomes of 1000 actinobacteria strains.</title>
        <authorList>
            <person name="Klenk H.-P."/>
        </authorList>
    </citation>
    <scope>NUCLEOTIDE SEQUENCE [LARGE SCALE GENOMIC DNA]</scope>
    <source>
        <strain evidence="2 3">DSM 24723</strain>
    </source>
</reference>
<proteinExistence type="predicted"/>
<dbReference type="RefSeq" id="WP_179462408.1">
    <property type="nucleotide sequence ID" value="NZ_JACBZX010000001.1"/>
</dbReference>
<dbReference type="Proteomes" id="UP000592181">
    <property type="component" value="Unassembled WGS sequence"/>
</dbReference>
<name>A0A852X0X8_9MICO</name>
<sequence length="137" mass="13505">MRPALRAAALTLLLTVVACSSSPGALGRAESTGILTVGAVDSPPAVVPGEGGEVTGGLADAITGYAESIGAEPTWQVGEPDALAAAAERGEIDVVIGIPADQVPDGMTVAAERDGASALVTDDEEALRDSMAEHLGG</sequence>
<feature type="chain" id="PRO_5038495157" description="Extracellular solute-binding protein, family 3" evidence="1">
    <location>
        <begin position="26"/>
        <end position="137"/>
    </location>
</feature>
<dbReference type="EMBL" id="JACBZX010000001">
    <property type="protein sequence ID" value="NYG36972.1"/>
    <property type="molecule type" value="Genomic_DNA"/>
</dbReference>
<keyword evidence="1" id="KW-0732">Signal</keyword>
<gene>
    <name evidence="2" type="ORF">BJY28_001441</name>
</gene>
<evidence type="ECO:0000313" key="2">
    <source>
        <dbReference type="EMBL" id="NYG36972.1"/>
    </source>
</evidence>
<evidence type="ECO:0000313" key="3">
    <source>
        <dbReference type="Proteomes" id="UP000592181"/>
    </source>
</evidence>